<dbReference type="Proteomes" id="UP001293254">
    <property type="component" value="Unassembled WGS sequence"/>
</dbReference>
<feature type="region of interest" description="Disordered" evidence="1">
    <location>
        <begin position="470"/>
        <end position="510"/>
    </location>
</feature>
<organism evidence="2 3">
    <name type="scientific">Sesamum alatum</name>
    <dbReference type="NCBI Taxonomy" id="300844"/>
    <lineage>
        <taxon>Eukaryota</taxon>
        <taxon>Viridiplantae</taxon>
        <taxon>Streptophyta</taxon>
        <taxon>Embryophyta</taxon>
        <taxon>Tracheophyta</taxon>
        <taxon>Spermatophyta</taxon>
        <taxon>Magnoliopsida</taxon>
        <taxon>eudicotyledons</taxon>
        <taxon>Gunneridae</taxon>
        <taxon>Pentapetalae</taxon>
        <taxon>asterids</taxon>
        <taxon>lamiids</taxon>
        <taxon>Lamiales</taxon>
        <taxon>Pedaliaceae</taxon>
        <taxon>Sesamum</taxon>
    </lineage>
</organism>
<reference evidence="2" key="2">
    <citation type="journal article" date="2024" name="Plant">
        <title>Genomic evolution and insights into agronomic trait innovations of Sesamum species.</title>
        <authorList>
            <person name="Miao H."/>
            <person name="Wang L."/>
            <person name="Qu L."/>
            <person name="Liu H."/>
            <person name="Sun Y."/>
            <person name="Le M."/>
            <person name="Wang Q."/>
            <person name="Wei S."/>
            <person name="Zheng Y."/>
            <person name="Lin W."/>
            <person name="Duan Y."/>
            <person name="Cao H."/>
            <person name="Xiong S."/>
            <person name="Wang X."/>
            <person name="Wei L."/>
            <person name="Li C."/>
            <person name="Ma Q."/>
            <person name="Ju M."/>
            <person name="Zhao R."/>
            <person name="Li G."/>
            <person name="Mu C."/>
            <person name="Tian Q."/>
            <person name="Mei H."/>
            <person name="Zhang T."/>
            <person name="Gao T."/>
            <person name="Zhang H."/>
        </authorList>
    </citation>
    <scope>NUCLEOTIDE SEQUENCE</scope>
    <source>
        <strain evidence="2">3651</strain>
    </source>
</reference>
<proteinExistence type="predicted"/>
<name>A0AAE1YQI9_9LAMI</name>
<dbReference type="AlphaFoldDB" id="A0AAE1YQI9"/>
<reference evidence="2" key="1">
    <citation type="submission" date="2020-06" db="EMBL/GenBank/DDBJ databases">
        <authorList>
            <person name="Li T."/>
            <person name="Hu X."/>
            <person name="Zhang T."/>
            <person name="Song X."/>
            <person name="Zhang H."/>
            <person name="Dai N."/>
            <person name="Sheng W."/>
            <person name="Hou X."/>
            <person name="Wei L."/>
        </authorList>
    </citation>
    <scope>NUCLEOTIDE SEQUENCE</scope>
    <source>
        <strain evidence="2">3651</strain>
        <tissue evidence="2">Leaf</tissue>
    </source>
</reference>
<protein>
    <submittedName>
        <fullName evidence="2">Uncharacterized protein</fullName>
    </submittedName>
</protein>
<evidence type="ECO:0000256" key="1">
    <source>
        <dbReference type="SAM" id="MobiDB-lite"/>
    </source>
</evidence>
<evidence type="ECO:0000313" key="3">
    <source>
        <dbReference type="Proteomes" id="UP001293254"/>
    </source>
</evidence>
<gene>
    <name evidence="2" type="ORF">Salat_0614300</name>
</gene>
<keyword evidence="3" id="KW-1185">Reference proteome</keyword>
<accession>A0AAE1YQI9</accession>
<feature type="region of interest" description="Disordered" evidence="1">
    <location>
        <begin position="224"/>
        <end position="247"/>
    </location>
</feature>
<dbReference type="PANTHER" id="PTHR34461">
    <property type="entry name" value="EXPRESSED PROTEIN"/>
    <property type="match status" value="1"/>
</dbReference>
<dbReference type="EMBL" id="JACGWO010000002">
    <property type="protein sequence ID" value="KAK4434515.1"/>
    <property type="molecule type" value="Genomic_DNA"/>
</dbReference>
<feature type="compositionally biased region" description="Polar residues" evidence="1">
    <location>
        <begin position="474"/>
        <end position="484"/>
    </location>
</feature>
<sequence>MELRGCGNTHFIQAIRGNLVIKGRNTDSHGRPALSFKTIKEIYESRDAKALRQPPEVNSQNVHAGSLFAYEHVKYEVPCFPVVDRTLREIKHETDELVSDSDNGLDSDLDDETTLRQLKERFLKRKREVSYRDQNSNLAYANEKTVEAESDLNEPIINWKSKNSRKLKAKRNCMKGTVVSSFTTAFDIKSETDFVEGLPQVGADLAPVICVKVEVPDADELGCKRKTSSAADSSMGQNEVPSPGEASNGFQKMMVQLEPREPLYSAEQCLKCVTNEISYEHLEDNEPISELDPADSMSGKLETPELFCHESLDLPSFEIEKGIEIRDANSCGRSLSDDQSSDVCMPSRSSSSMEEISVQSSSSGARVPGKAIDCTIGCIGLDHEFDLIHSEDKLMADFPDEQDNCLSTPEKICSSSQKSITLLKIDDNLALTSDNIADEEESLTSTLNDITKNGLNSRSNMENELMKTVKKQGSAASITDAKSQSSREHQTFDSADKVLTPESRQPPERLLSTRKAISPSSQEQLCLAMNSVELLDDVDQHIGSECLFDKQTEKKSSPVRPEFHRARLTIKHGGQGQVGQRKVIISSRDIIKKSKNAKVNLESTRFSRTLPNLGAGCTSIQGCSESAIAFAQRQMQDMESLSVKLMNELKSMKDIVEQKLLYEAYRSASLRSDADEVKSAINSASRMEETARKWLSMMQRDCNRFCKIMKLTPNGVAASKDAGPRERKKIMFADEAGGKLCHIKLFEDGNTSPLSDDVEQ</sequence>
<feature type="compositionally biased region" description="Polar residues" evidence="1">
    <location>
        <begin position="228"/>
        <end position="240"/>
    </location>
</feature>
<feature type="compositionally biased region" description="Basic and acidic residues" evidence="1">
    <location>
        <begin position="485"/>
        <end position="496"/>
    </location>
</feature>
<evidence type="ECO:0000313" key="2">
    <source>
        <dbReference type="EMBL" id="KAK4434515.1"/>
    </source>
</evidence>
<dbReference type="PANTHER" id="PTHR34461:SF2">
    <property type="entry name" value="EXPRESSED PROTEIN"/>
    <property type="match status" value="1"/>
</dbReference>
<comment type="caution">
    <text evidence="2">The sequence shown here is derived from an EMBL/GenBank/DDBJ whole genome shotgun (WGS) entry which is preliminary data.</text>
</comment>